<feature type="region of interest" description="Disordered" evidence="6">
    <location>
        <begin position="470"/>
        <end position="491"/>
    </location>
</feature>
<dbReference type="OrthoDB" id="9784686at2"/>
<proteinExistence type="inferred from homology"/>
<comment type="similarity">
    <text evidence="1">Belongs to the thioredoxin family. DsbA subfamily.</text>
</comment>
<evidence type="ECO:0000256" key="5">
    <source>
        <dbReference type="ARBA" id="ARBA00023284"/>
    </source>
</evidence>
<dbReference type="Proteomes" id="UP000315995">
    <property type="component" value="Chromosome"/>
</dbReference>
<dbReference type="PANTHER" id="PTHR13887">
    <property type="entry name" value="GLUTATHIONE S-TRANSFERASE KAPPA"/>
    <property type="match status" value="1"/>
</dbReference>
<name>A0A4Y6PTR7_PERCE</name>
<dbReference type="Gene3D" id="3.40.30.10">
    <property type="entry name" value="Glutaredoxin"/>
    <property type="match status" value="3"/>
</dbReference>
<dbReference type="Pfam" id="PF13462">
    <property type="entry name" value="Thioredoxin_4"/>
    <property type="match status" value="3"/>
</dbReference>
<dbReference type="GO" id="GO:0016491">
    <property type="term" value="F:oxidoreductase activity"/>
    <property type="evidence" value="ECO:0007669"/>
    <property type="project" value="UniProtKB-KW"/>
</dbReference>
<evidence type="ECO:0000256" key="2">
    <source>
        <dbReference type="ARBA" id="ARBA00022729"/>
    </source>
</evidence>
<reference evidence="8 9" key="1">
    <citation type="submission" date="2019-06" db="EMBL/GenBank/DDBJ databases">
        <title>Persicimonas caeni gen. nov., sp. nov., a predatory bacterium isolated from solar saltern.</title>
        <authorList>
            <person name="Wang S."/>
        </authorList>
    </citation>
    <scope>NUCLEOTIDE SEQUENCE [LARGE SCALE GENOMIC DNA]</scope>
    <source>
        <strain evidence="8 9">YN101</strain>
    </source>
</reference>
<evidence type="ECO:0000256" key="4">
    <source>
        <dbReference type="ARBA" id="ARBA00023157"/>
    </source>
</evidence>
<organism evidence="8 9">
    <name type="scientific">Persicimonas caeni</name>
    <dbReference type="NCBI Taxonomy" id="2292766"/>
    <lineage>
        <taxon>Bacteria</taxon>
        <taxon>Deltaproteobacteria</taxon>
        <taxon>Bradymonadales</taxon>
        <taxon>Bradymonadaceae</taxon>
        <taxon>Persicimonas</taxon>
    </lineage>
</organism>
<sequence length="665" mass="73607">MTARLLSYVFVALIAFAGGFMVGNWNTDGSAGSDENAGAAAKMDDGGQVDGDSAIPIGDSAVLGKDSAIITVVEFSDFQCPFCQRGANTMKELVEKYPNDVRVVFKHYPLPFHKEAPAASKAAIAAGKQGKFWEMHDWLFENQKQLKQHSGDMKEWTAGHAKELGLDVAKFKKDFDAPETQKQIDEDMKLGQEVAVRGTPHFFVNGERVKGAKPISAFEEIVKRQIKEAKGMLGQAGVTRANLYEKMVAKNFDGGKEKPQQKPNKPAQKVEFVPVEEGDPMFGNAKDPLVTIVEFSDFQCPFCGKVLPTLDKIKEEYGDQVRVVFKQLPLGMHAQAKPAAQAALAAHKQGKFWEMHDKLFEKQREMRANANNFEEWAAGLAKELGLNVAKFKKDYNDPAIAAKVERDLKLSQKVGARGTPNFWINGVNLRGAQPFPSFKAEIDKQIKLAKELKKKGLSGEKLYKAAVAENKKNAPKAAPQPKRDQPAPKVDVKDLATGDAYTKGPDNAPVKIVEFTDFQCPYCNRGGKNMKEAAKEFGDKVQIIVKNYPLPFHKEAPAAAKAAMAAGEQGKYWEMYDLLFQNQRRLKEDGIFKELAKQLGLNMAKFNKDMQNPEYDKIIKQDMAQGQKVGVRGTPAFFINGRRVVGAQPPSKFKSEIEAALKEAK</sequence>
<keyword evidence="3" id="KW-0560">Oxidoreductase</keyword>
<dbReference type="RefSeq" id="WP_141198204.1">
    <property type="nucleotide sequence ID" value="NZ_CP041186.1"/>
</dbReference>
<evidence type="ECO:0000256" key="6">
    <source>
        <dbReference type="SAM" id="MobiDB-lite"/>
    </source>
</evidence>
<dbReference type="SUPFAM" id="SSF52833">
    <property type="entry name" value="Thioredoxin-like"/>
    <property type="match status" value="3"/>
</dbReference>
<dbReference type="PROSITE" id="PS51352">
    <property type="entry name" value="THIOREDOXIN_2"/>
    <property type="match status" value="3"/>
</dbReference>
<evidence type="ECO:0000259" key="7">
    <source>
        <dbReference type="PROSITE" id="PS51352"/>
    </source>
</evidence>
<protein>
    <submittedName>
        <fullName evidence="8">Thioredoxin</fullName>
    </submittedName>
</protein>
<dbReference type="PANTHER" id="PTHR13887:SF14">
    <property type="entry name" value="DISULFIDE BOND FORMATION PROTEIN D"/>
    <property type="match status" value="1"/>
</dbReference>
<keyword evidence="9" id="KW-1185">Reference proteome</keyword>
<dbReference type="InterPro" id="IPR036249">
    <property type="entry name" value="Thioredoxin-like_sf"/>
</dbReference>
<accession>A0A5B8Y4T7</accession>
<feature type="domain" description="Thioredoxin" evidence="7">
    <location>
        <begin position="481"/>
        <end position="662"/>
    </location>
</feature>
<gene>
    <name evidence="8" type="ORF">FIV42_13495</name>
</gene>
<dbReference type="AlphaFoldDB" id="A0A4Y6PTR7"/>
<dbReference type="InterPro" id="IPR012336">
    <property type="entry name" value="Thioredoxin-like_fold"/>
</dbReference>
<evidence type="ECO:0000313" key="9">
    <source>
        <dbReference type="Proteomes" id="UP000315995"/>
    </source>
</evidence>
<accession>A0A4Y6PTR7</accession>
<feature type="compositionally biased region" description="Basic and acidic residues" evidence="6">
    <location>
        <begin position="481"/>
        <end position="491"/>
    </location>
</feature>
<evidence type="ECO:0000313" key="8">
    <source>
        <dbReference type="EMBL" id="QDG51724.1"/>
    </source>
</evidence>
<keyword evidence="2" id="KW-0732">Signal</keyword>
<evidence type="ECO:0000256" key="3">
    <source>
        <dbReference type="ARBA" id="ARBA00023002"/>
    </source>
</evidence>
<keyword evidence="4" id="KW-1015">Disulfide bond</keyword>
<keyword evidence="5" id="KW-0676">Redox-active center</keyword>
<feature type="domain" description="Thioredoxin" evidence="7">
    <location>
        <begin position="48"/>
        <end position="227"/>
    </location>
</feature>
<dbReference type="EMBL" id="CP041186">
    <property type="protein sequence ID" value="QDG51724.1"/>
    <property type="molecule type" value="Genomic_DNA"/>
</dbReference>
<evidence type="ECO:0000256" key="1">
    <source>
        <dbReference type="ARBA" id="ARBA00005791"/>
    </source>
</evidence>
<dbReference type="InterPro" id="IPR013766">
    <property type="entry name" value="Thioredoxin_domain"/>
</dbReference>
<feature type="domain" description="Thioredoxin" evidence="7">
    <location>
        <begin position="261"/>
        <end position="447"/>
    </location>
</feature>